<evidence type="ECO:0000256" key="3">
    <source>
        <dbReference type="HAMAP-Rule" id="MF_01385"/>
    </source>
</evidence>
<dbReference type="InterPro" id="IPR002639">
    <property type="entry name" value="UreF"/>
</dbReference>
<dbReference type="Gene3D" id="1.10.4190.10">
    <property type="entry name" value="Urease accessory protein UreF"/>
    <property type="match status" value="1"/>
</dbReference>
<dbReference type="GO" id="GO:0016151">
    <property type="term" value="F:nickel cation binding"/>
    <property type="evidence" value="ECO:0007669"/>
    <property type="project" value="UniProtKB-UniRule"/>
</dbReference>
<dbReference type="HAMAP" id="MF_01385">
    <property type="entry name" value="UreF"/>
    <property type="match status" value="1"/>
</dbReference>
<organism evidence="4 5">
    <name type="scientific">PS1 clade bacterium</name>
    <dbReference type="NCBI Taxonomy" id="2175152"/>
    <lineage>
        <taxon>Bacteria</taxon>
        <taxon>Pseudomonadati</taxon>
        <taxon>Pseudomonadota</taxon>
        <taxon>Alphaproteobacteria</taxon>
        <taxon>PS1 clade</taxon>
    </lineage>
</organism>
<name>A0A368DMK4_9PROT</name>
<accession>A0A368DMK4</accession>
<dbReference type="PANTHER" id="PTHR33620:SF1">
    <property type="entry name" value="UREASE ACCESSORY PROTEIN F"/>
    <property type="match status" value="1"/>
</dbReference>
<dbReference type="AlphaFoldDB" id="A0A368DMK4"/>
<comment type="function">
    <text evidence="3">Required for maturation of urease via the functional incorporation of the urease nickel metallocenter.</text>
</comment>
<evidence type="ECO:0000256" key="1">
    <source>
        <dbReference type="ARBA" id="ARBA00022988"/>
    </source>
</evidence>
<comment type="similarity">
    <text evidence="3">Belongs to the UreF family.</text>
</comment>
<keyword evidence="3" id="KW-0963">Cytoplasm</keyword>
<dbReference type="GO" id="GO:0005737">
    <property type="term" value="C:cytoplasm"/>
    <property type="evidence" value="ECO:0007669"/>
    <property type="project" value="UniProtKB-SubCell"/>
</dbReference>
<sequence length="276" mass="32140">MRRILELNKTMFFLICYKLLMQRLFWIKILLTRNKVRLGGIRKMKHQNKTINKVDIHELLTWFNPSYPIGSYAYSHGIEYAIEDGLINNSNSLHKWVRDLLIFGTGYNDSIIINTLYNSIVENNLSNFDDIVDIAYAMKPTKEISLESAQQGISFYSIIQEVYNSNELNSYLRRVDSKITYPVITGIIGGYFQVEKHNLIYAYLYSFASNLLSAALRIMSIGQTEIQKIIYKLKKDIEKMTMKSQKLNLSDLGSSVLFSDWSSAKHEFQYSRLFRS</sequence>
<dbReference type="PANTHER" id="PTHR33620">
    <property type="entry name" value="UREASE ACCESSORY PROTEIN F"/>
    <property type="match status" value="1"/>
</dbReference>
<dbReference type="Pfam" id="PF01730">
    <property type="entry name" value="UreF"/>
    <property type="match status" value="1"/>
</dbReference>
<evidence type="ECO:0000313" key="5">
    <source>
        <dbReference type="Proteomes" id="UP000253570"/>
    </source>
</evidence>
<proteinExistence type="inferred from homology"/>
<keyword evidence="1 3" id="KW-0996">Nickel insertion</keyword>
<evidence type="ECO:0000313" key="4">
    <source>
        <dbReference type="EMBL" id="RCL72461.1"/>
    </source>
</evidence>
<gene>
    <name evidence="3" type="primary">ureF</name>
    <name evidence="4" type="ORF">DBW71_05390</name>
</gene>
<evidence type="ECO:0000256" key="2">
    <source>
        <dbReference type="ARBA" id="ARBA00023186"/>
    </source>
</evidence>
<comment type="subcellular location">
    <subcellularLocation>
        <location evidence="3">Cytoplasm</location>
    </subcellularLocation>
</comment>
<dbReference type="EMBL" id="QOQD01000014">
    <property type="protein sequence ID" value="RCL72461.1"/>
    <property type="molecule type" value="Genomic_DNA"/>
</dbReference>
<dbReference type="Proteomes" id="UP000253570">
    <property type="component" value="Unassembled WGS sequence"/>
</dbReference>
<dbReference type="InterPro" id="IPR038277">
    <property type="entry name" value="UreF_sf"/>
</dbReference>
<comment type="caution">
    <text evidence="4">The sequence shown here is derived from an EMBL/GenBank/DDBJ whole genome shotgun (WGS) entry which is preliminary data.</text>
</comment>
<comment type="subunit">
    <text evidence="3">UreD, UreF and UreG form a complex that acts as a GTP-hydrolysis-dependent molecular chaperone, activating the urease apoprotein by helping to assemble the nickel containing metallocenter of UreC. The UreE protein probably delivers the nickel.</text>
</comment>
<keyword evidence="2 3" id="KW-0143">Chaperone</keyword>
<reference evidence="4 5" key="1">
    <citation type="journal article" date="2018" name="Microbiome">
        <title>Fine metagenomic profile of the Mediterranean stratified and mixed water columns revealed by assembly and recruitment.</title>
        <authorList>
            <person name="Haro-Moreno J.M."/>
            <person name="Lopez-Perez M."/>
            <person name="De La Torre J.R."/>
            <person name="Picazo A."/>
            <person name="Camacho A."/>
            <person name="Rodriguez-Valera F."/>
        </authorList>
    </citation>
    <scope>NUCLEOTIDE SEQUENCE [LARGE SCALE GENOMIC DNA]</scope>
    <source>
        <strain evidence="4">MED-G57</strain>
    </source>
</reference>
<protein>
    <recommendedName>
        <fullName evidence="3">Urease accessory protein UreF</fullName>
    </recommendedName>
</protein>